<dbReference type="EMBL" id="JASBWV010000038">
    <property type="protein sequence ID" value="KAJ9116276.1"/>
    <property type="molecule type" value="Genomic_DNA"/>
</dbReference>
<sequence>MPRGKEFELVRRWAVWLEAAKANGHRKSDAERLEIVEGDLVLKFDKKTHGSLDHRYLQKVRLPEGIVVQKIVLVFGMTLFWNEYIAPKLDAADLKEVQKGIPILNTQDVINCSHSLGVFEFEGRPTTQENGPTAGVFFMAQNLLRRCRGIYTHINKNRTLVRPGSTTSDFRSRHLMHRNEMGTSKGHKEMMLDDG</sequence>
<protein>
    <submittedName>
        <fullName evidence="1">Uncharacterized protein</fullName>
    </submittedName>
</protein>
<dbReference type="Proteomes" id="UP001234202">
    <property type="component" value="Unassembled WGS sequence"/>
</dbReference>
<reference evidence="1" key="1">
    <citation type="submission" date="2023-04" db="EMBL/GenBank/DDBJ databases">
        <title>Draft Genome sequencing of Naganishia species isolated from polar environments using Oxford Nanopore Technology.</title>
        <authorList>
            <person name="Leo P."/>
            <person name="Venkateswaran K."/>
        </authorList>
    </citation>
    <scope>NUCLEOTIDE SEQUENCE</scope>
    <source>
        <strain evidence="1">DBVPG 5303</strain>
    </source>
</reference>
<evidence type="ECO:0000313" key="1">
    <source>
        <dbReference type="EMBL" id="KAJ9116276.1"/>
    </source>
</evidence>
<evidence type="ECO:0000313" key="2">
    <source>
        <dbReference type="Proteomes" id="UP001234202"/>
    </source>
</evidence>
<comment type="caution">
    <text evidence="1">The sequence shown here is derived from an EMBL/GenBank/DDBJ whole genome shotgun (WGS) entry which is preliminary data.</text>
</comment>
<organism evidence="1 2">
    <name type="scientific">Naganishia onofrii</name>
    <dbReference type="NCBI Taxonomy" id="1851511"/>
    <lineage>
        <taxon>Eukaryota</taxon>
        <taxon>Fungi</taxon>
        <taxon>Dikarya</taxon>
        <taxon>Basidiomycota</taxon>
        <taxon>Agaricomycotina</taxon>
        <taxon>Tremellomycetes</taxon>
        <taxon>Filobasidiales</taxon>
        <taxon>Filobasidiaceae</taxon>
        <taxon>Naganishia</taxon>
    </lineage>
</organism>
<name>A0ACC2WZP4_9TREE</name>
<accession>A0ACC2WZP4</accession>
<gene>
    <name evidence="1" type="ORF">QFC24_006793</name>
</gene>
<proteinExistence type="predicted"/>
<keyword evidence="2" id="KW-1185">Reference proteome</keyword>